<keyword evidence="1" id="KW-0812">Transmembrane</keyword>
<evidence type="ECO:0000256" key="1">
    <source>
        <dbReference type="SAM" id="Phobius"/>
    </source>
</evidence>
<dbReference type="EMBL" id="BAAALR010000065">
    <property type="protein sequence ID" value="GAA1709154.1"/>
    <property type="molecule type" value="Genomic_DNA"/>
</dbReference>
<keyword evidence="3" id="KW-1185">Reference proteome</keyword>
<sequence>MPVTATEQATDLSVERTLARQSGYESVHAQCRQTKDLPPPYGRGIPLARRSPSACHRQANEPLVKTIAGMGLYVAVVTGPVLALVPARTPH</sequence>
<dbReference type="Proteomes" id="UP001499947">
    <property type="component" value="Unassembled WGS sequence"/>
</dbReference>
<reference evidence="2 3" key="1">
    <citation type="journal article" date="2019" name="Int. J. Syst. Evol. Microbiol.">
        <title>The Global Catalogue of Microorganisms (GCM) 10K type strain sequencing project: providing services to taxonomists for standard genome sequencing and annotation.</title>
        <authorList>
            <consortium name="The Broad Institute Genomics Platform"/>
            <consortium name="The Broad Institute Genome Sequencing Center for Infectious Disease"/>
            <person name="Wu L."/>
            <person name="Ma J."/>
        </authorList>
    </citation>
    <scope>NUCLEOTIDE SEQUENCE [LARGE SCALE GENOMIC DNA]</scope>
    <source>
        <strain evidence="2 3">JCM 13244</strain>
    </source>
</reference>
<comment type="caution">
    <text evidence="2">The sequence shown here is derived from an EMBL/GenBank/DDBJ whole genome shotgun (WGS) entry which is preliminary data.</text>
</comment>
<gene>
    <name evidence="2" type="ORF">GCM10009680_57560</name>
</gene>
<name>A0ABN2IPM8_9ACTN</name>
<keyword evidence="1" id="KW-1133">Transmembrane helix</keyword>
<keyword evidence="1" id="KW-0472">Membrane</keyword>
<evidence type="ECO:0000313" key="2">
    <source>
        <dbReference type="EMBL" id="GAA1709154.1"/>
    </source>
</evidence>
<protein>
    <submittedName>
        <fullName evidence="2">Uncharacterized protein</fullName>
    </submittedName>
</protein>
<proteinExistence type="predicted"/>
<feature type="transmembrane region" description="Helical" evidence="1">
    <location>
        <begin position="67"/>
        <end position="85"/>
    </location>
</feature>
<organism evidence="2 3">
    <name type="scientific">Streptomyces yatensis</name>
    <dbReference type="NCBI Taxonomy" id="155177"/>
    <lineage>
        <taxon>Bacteria</taxon>
        <taxon>Bacillati</taxon>
        <taxon>Actinomycetota</taxon>
        <taxon>Actinomycetes</taxon>
        <taxon>Kitasatosporales</taxon>
        <taxon>Streptomycetaceae</taxon>
        <taxon>Streptomyces</taxon>
        <taxon>Streptomyces violaceusniger group</taxon>
    </lineage>
</organism>
<evidence type="ECO:0000313" key="3">
    <source>
        <dbReference type="Proteomes" id="UP001499947"/>
    </source>
</evidence>
<accession>A0ABN2IPM8</accession>